<feature type="signal peptide" evidence="1">
    <location>
        <begin position="1"/>
        <end position="20"/>
    </location>
</feature>
<evidence type="ECO:0000256" key="1">
    <source>
        <dbReference type="SAM" id="SignalP"/>
    </source>
</evidence>
<dbReference type="Proteomes" id="UP000294575">
    <property type="component" value="Unassembled WGS sequence"/>
</dbReference>
<protein>
    <submittedName>
        <fullName evidence="2">Peptidoglycan-binding protein CsiV</fullName>
    </submittedName>
</protein>
<gene>
    <name evidence="2" type="ORF">DFQ45_101411</name>
</gene>
<name>A0A4R6U3N1_9GAMM</name>
<dbReference type="AlphaFoldDB" id="A0A4R6U3N1"/>
<feature type="chain" id="PRO_5021004822" evidence="1">
    <location>
        <begin position="21"/>
        <end position="175"/>
    </location>
</feature>
<sequence>MRTRLLSLLLLVSTALPVWAADSSHVELILFRQGNMQASYNSKLAPDNWAGNSQHLEAFQLRSSLLEGPIGKLVPANGYSVLLHRVWQQDKASGPVRIALSSGDEIFGHHPVEGTLTLEQDQSNKVALDLWINEFKADGNLARSERLQQTAAVPHNELTYIDYGDLGVLIRIQPQ</sequence>
<keyword evidence="1" id="KW-0732">Signal</keyword>
<dbReference type="Pfam" id="PF10972">
    <property type="entry name" value="CsiV"/>
    <property type="match status" value="1"/>
</dbReference>
<dbReference type="RefSeq" id="WP_101496963.1">
    <property type="nucleotide sequence ID" value="NZ_LNJZ01000007.1"/>
</dbReference>
<dbReference type="InterPro" id="IPR021241">
    <property type="entry name" value="CsiV"/>
</dbReference>
<accession>A0A4R6U3N1</accession>
<dbReference type="EMBL" id="SNYK01000001">
    <property type="protein sequence ID" value="TDQ40276.1"/>
    <property type="molecule type" value="Genomic_DNA"/>
</dbReference>
<organism evidence="2 3">
    <name type="scientific">Thiopseudomonas denitrificans</name>
    <dbReference type="NCBI Taxonomy" id="1501432"/>
    <lineage>
        <taxon>Bacteria</taxon>
        <taxon>Pseudomonadati</taxon>
        <taxon>Pseudomonadota</taxon>
        <taxon>Gammaproteobacteria</taxon>
        <taxon>Pseudomonadales</taxon>
        <taxon>Pseudomonadaceae</taxon>
        <taxon>Thiopseudomonas</taxon>
    </lineage>
</organism>
<evidence type="ECO:0000313" key="3">
    <source>
        <dbReference type="Proteomes" id="UP000294575"/>
    </source>
</evidence>
<keyword evidence="3" id="KW-1185">Reference proteome</keyword>
<reference evidence="2 3" key="1">
    <citation type="submission" date="2019-03" db="EMBL/GenBank/DDBJ databases">
        <title>Genomic Encyclopedia of Type Strains, Phase IV (KMG-IV): sequencing the most valuable type-strain genomes for metagenomic binning, comparative biology and taxonomic classification.</title>
        <authorList>
            <person name="Goeker M."/>
        </authorList>
    </citation>
    <scope>NUCLEOTIDE SEQUENCE [LARGE SCALE GENOMIC DNA]</scope>
    <source>
        <strain evidence="2 3">DSM 28679</strain>
    </source>
</reference>
<proteinExistence type="predicted"/>
<dbReference type="OrthoDB" id="5566524at2"/>
<comment type="caution">
    <text evidence="2">The sequence shown here is derived from an EMBL/GenBank/DDBJ whole genome shotgun (WGS) entry which is preliminary data.</text>
</comment>
<evidence type="ECO:0000313" key="2">
    <source>
        <dbReference type="EMBL" id="TDQ40276.1"/>
    </source>
</evidence>